<dbReference type="PANTHER" id="PTHR43388:SF1">
    <property type="entry name" value="HYDROGENASE MATURATION FACTOR HOXX"/>
    <property type="match status" value="1"/>
</dbReference>
<dbReference type="EMBL" id="WNKS01000003">
    <property type="protein sequence ID" value="MTV30363.1"/>
    <property type="molecule type" value="Genomic_DNA"/>
</dbReference>
<dbReference type="PANTHER" id="PTHR43388">
    <property type="entry name" value="HYDROGENASE MATURATION FACTOR HOXX"/>
    <property type="match status" value="1"/>
</dbReference>
<dbReference type="InterPro" id="IPR029045">
    <property type="entry name" value="ClpP/crotonase-like_dom_sf"/>
</dbReference>
<dbReference type="Pfam" id="PF00551">
    <property type="entry name" value="Formyl_trans_N"/>
    <property type="match status" value="1"/>
</dbReference>
<sequence length="555" mass="60872">MRILLLCHSFNSLTQRLFVELRERGEEVSVEFDISDAVLREAVDLFEPDLVLAPFLKRAIPEDVLARAKCLIVHPGPPGDRGPSALDWAILEGRENWGVTLLEAAPDLDAGPVWVTRAFPMRAASKSSHYRHEVTRGAVACVIEALQKFRNGERAQPQPELTPMRPVCPRALRRIDWAADDVDAVLRKIRSADGSPGAPGSIGGREYLLFNAEAAHGLPAAEPGTFLARRGGAVALAARDGAVWIGHLREPAAGSLKLPAAHMLGDVFSALPEKPSPLIRYEQDGDIGYLHFAFHNGAMSVADCRTLEAAIVSARREKARALVLTGGPDYWSNGLHLGVIEAAQSAAEESLQNIEAMNDCVRTLLAIDDRLVVAALRGNAGAGGVFLALAADVVMMRDGVILNPHYKDMGNLYGSEYWTYLLPRRVGSEKARLITQNRLPMGAAQAARLGLADIILPEAPEEAEAVMRARVQLIASVADFAERLAAKRLAREKDEATKPLEKYRSEELEKMQRNFFGFDPSYHVARHNFIRKVAKSRTPLHLALHRSLRPRRDIA</sequence>
<dbReference type="CDD" id="cd06558">
    <property type="entry name" value="crotonase-like"/>
    <property type="match status" value="1"/>
</dbReference>
<dbReference type="Pfam" id="PF00378">
    <property type="entry name" value="ECH_1"/>
    <property type="match status" value="1"/>
</dbReference>
<dbReference type="PROSITE" id="PS00166">
    <property type="entry name" value="ENOYL_COA_HYDRATASE"/>
    <property type="match status" value="1"/>
</dbReference>
<comment type="caution">
    <text evidence="4">The sequence shown here is derived from an EMBL/GenBank/DDBJ whole genome shotgun (WGS) entry which is preliminary data.</text>
</comment>
<dbReference type="InterPro" id="IPR047180">
    <property type="entry name" value="HoxX-like"/>
</dbReference>
<dbReference type="InterPro" id="IPR036477">
    <property type="entry name" value="Formyl_transf_N_sf"/>
</dbReference>
<dbReference type="CDD" id="cd08650">
    <property type="entry name" value="FMT_core_HypX_N"/>
    <property type="match status" value="1"/>
</dbReference>
<feature type="domain" description="Formyl transferase N-terminal" evidence="2">
    <location>
        <begin position="38"/>
        <end position="140"/>
    </location>
</feature>
<dbReference type="CDD" id="cd08701">
    <property type="entry name" value="FMT_C_HypX"/>
    <property type="match status" value="1"/>
</dbReference>
<dbReference type="InterPro" id="IPR002376">
    <property type="entry name" value="Formyl_transf_N"/>
</dbReference>
<dbReference type="InterPro" id="IPR011034">
    <property type="entry name" value="Formyl_transferase-like_C_sf"/>
</dbReference>
<reference evidence="4 5" key="1">
    <citation type="submission" date="2019-11" db="EMBL/GenBank/DDBJ databases">
        <title>Whole-genome sequence of a Rhodoblastus acidophilus DSM 142.</title>
        <authorList>
            <person name="Kyndt J.A."/>
            <person name="Meyer T.E."/>
        </authorList>
    </citation>
    <scope>NUCLEOTIDE SEQUENCE [LARGE SCALE GENOMIC DNA]</scope>
    <source>
        <strain evidence="4 5">DSM 142</strain>
    </source>
</reference>
<dbReference type="AlphaFoldDB" id="A0A6N8DMC4"/>
<evidence type="ECO:0000256" key="1">
    <source>
        <dbReference type="RuleBase" id="RU003707"/>
    </source>
</evidence>
<dbReference type="SUPFAM" id="SSF53328">
    <property type="entry name" value="Formyltransferase"/>
    <property type="match status" value="1"/>
</dbReference>
<accession>A0A6N8DMC4</accession>
<evidence type="ECO:0000259" key="3">
    <source>
        <dbReference type="Pfam" id="PF02911"/>
    </source>
</evidence>
<dbReference type="OrthoDB" id="580992at2"/>
<organism evidence="4 5">
    <name type="scientific">Rhodoblastus acidophilus</name>
    <name type="common">Rhodopseudomonas acidophila</name>
    <dbReference type="NCBI Taxonomy" id="1074"/>
    <lineage>
        <taxon>Bacteria</taxon>
        <taxon>Pseudomonadati</taxon>
        <taxon>Pseudomonadota</taxon>
        <taxon>Alphaproteobacteria</taxon>
        <taxon>Hyphomicrobiales</taxon>
        <taxon>Rhodoblastaceae</taxon>
        <taxon>Rhodoblastus</taxon>
    </lineage>
</organism>
<dbReference type="Gene3D" id="3.90.226.10">
    <property type="entry name" value="2-enoyl-CoA Hydratase, Chain A, domain 1"/>
    <property type="match status" value="1"/>
</dbReference>
<dbReference type="RefSeq" id="WP_155445024.1">
    <property type="nucleotide sequence ID" value="NZ_JAOQNR010000003.1"/>
</dbReference>
<proteinExistence type="inferred from homology"/>
<dbReference type="InterPro" id="IPR018376">
    <property type="entry name" value="Enoyl-CoA_hyd/isom_CS"/>
</dbReference>
<dbReference type="Proteomes" id="UP000439113">
    <property type="component" value="Unassembled WGS sequence"/>
</dbReference>
<dbReference type="InterPro" id="IPR009188">
    <property type="entry name" value="NiFe-hyd_mat_HypX/HoxX"/>
</dbReference>
<evidence type="ECO:0000313" key="4">
    <source>
        <dbReference type="EMBL" id="MTV30363.1"/>
    </source>
</evidence>
<dbReference type="InterPro" id="IPR005793">
    <property type="entry name" value="Formyl_trans_C"/>
</dbReference>
<dbReference type="GO" id="GO:0003824">
    <property type="term" value="F:catalytic activity"/>
    <property type="evidence" value="ECO:0007669"/>
    <property type="project" value="InterPro"/>
</dbReference>
<comment type="similarity">
    <text evidence="1">Belongs to the enoyl-CoA hydratase/isomerase family.</text>
</comment>
<dbReference type="SUPFAM" id="SSF52096">
    <property type="entry name" value="ClpP/crotonase"/>
    <property type="match status" value="1"/>
</dbReference>
<gene>
    <name evidence="4" type="ORF">GJ654_05075</name>
</gene>
<dbReference type="PIRSF" id="PIRSF006787">
    <property type="entry name" value="Hydrgn_mat_HoxX"/>
    <property type="match status" value="1"/>
</dbReference>
<evidence type="ECO:0000313" key="5">
    <source>
        <dbReference type="Proteomes" id="UP000439113"/>
    </source>
</evidence>
<evidence type="ECO:0000259" key="2">
    <source>
        <dbReference type="Pfam" id="PF00551"/>
    </source>
</evidence>
<feature type="domain" description="Formyl transferase C-terminal" evidence="3">
    <location>
        <begin position="173"/>
        <end position="251"/>
    </location>
</feature>
<protein>
    <submittedName>
        <fullName evidence="4">Hydrogenase maturation protein</fullName>
    </submittedName>
</protein>
<dbReference type="SUPFAM" id="SSF50486">
    <property type="entry name" value="FMT C-terminal domain-like"/>
    <property type="match status" value="1"/>
</dbReference>
<dbReference type="Gene3D" id="3.40.50.12230">
    <property type="match status" value="1"/>
</dbReference>
<dbReference type="InterPro" id="IPR001753">
    <property type="entry name" value="Enoyl-CoA_hydra/iso"/>
</dbReference>
<dbReference type="Pfam" id="PF02911">
    <property type="entry name" value="Formyl_trans_C"/>
    <property type="match status" value="1"/>
</dbReference>
<name>A0A6N8DMC4_RHOAC</name>